<dbReference type="Gene3D" id="3.40.640.10">
    <property type="entry name" value="Type I PLP-dependent aspartate aminotransferase-like (Major domain)"/>
    <property type="match status" value="1"/>
</dbReference>
<reference evidence="8" key="1">
    <citation type="journal article" date="2017" name="Genome Biol.">
        <title>Comparative genomics reveals high biological diversity and specific adaptations in the industrially and medically important fungal genus Aspergillus.</title>
        <authorList>
            <person name="de Vries R.P."/>
            <person name="Riley R."/>
            <person name="Wiebenga A."/>
            <person name="Aguilar-Osorio G."/>
            <person name="Amillis S."/>
            <person name="Uchima C.A."/>
            <person name="Anderluh G."/>
            <person name="Asadollahi M."/>
            <person name="Askin M."/>
            <person name="Barry K."/>
            <person name="Battaglia E."/>
            <person name="Bayram O."/>
            <person name="Benocci T."/>
            <person name="Braus-Stromeyer S.A."/>
            <person name="Caldana C."/>
            <person name="Canovas D."/>
            <person name="Cerqueira G.C."/>
            <person name="Chen F."/>
            <person name="Chen W."/>
            <person name="Choi C."/>
            <person name="Clum A."/>
            <person name="Dos Santos R.A."/>
            <person name="Damasio A.R."/>
            <person name="Diallinas G."/>
            <person name="Emri T."/>
            <person name="Fekete E."/>
            <person name="Flipphi M."/>
            <person name="Freyberg S."/>
            <person name="Gallo A."/>
            <person name="Gournas C."/>
            <person name="Habgood R."/>
            <person name="Hainaut M."/>
            <person name="Harispe M.L."/>
            <person name="Henrissat B."/>
            <person name="Hilden K.S."/>
            <person name="Hope R."/>
            <person name="Hossain A."/>
            <person name="Karabika E."/>
            <person name="Karaffa L."/>
            <person name="Karanyi Z."/>
            <person name="Krasevec N."/>
            <person name="Kuo A."/>
            <person name="Kusch H."/>
            <person name="LaButti K."/>
            <person name="Lagendijk E.L."/>
            <person name="Lapidus A."/>
            <person name="Levasseur A."/>
            <person name="Lindquist E."/>
            <person name="Lipzen A."/>
            <person name="Logrieco A.F."/>
            <person name="MacCabe A."/>
            <person name="Maekelae M.R."/>
            <person name="Malavazi I."/>
            <person name="Melin P."/>
            <person name="Meyer V."/>
            <person name="Mielnichuk N."/>
            <person name="Miskei M."/>
            <person name="Molnar A.P."/>
            <person name="Mule G."/>
            <person name="Ngan C.Y."/>
            <person name="Orejas M."/>
            <person name="Orosz E."/>
            <person name="Ouedraogo J.P."/>
            <person name="Overkamp K.M."/>
            <person name="Park H.-S."/>
            <person name="Perrone G."/>
            <person name="Piumi F."/>
            <person name="Punt P.J."/>
            <person name="Ram A.F."/>
            <person name="Ramon A."/>
            <person name="Rauscher S."/>
            <person name="Record E."/>
            <person name="Riano-Pachon D.M."/>
            <person name="Robert V."/>
            <person name="Roehrig J."/>
            <person name="Ruller R."/>
            <person name="Salamov A."/>
            <person name="Salih N.S."/>
            <person name="Samson R.A."/>
            <person name="Sandor E."/>
            <person name="Sanguinetti M."/>
            <person name="Schuetze T."/>
            <person name="Sepcic K."/>
            <person name="Shelest E."/>
            <person name="Sherlock G."/>
            <person name="Sophianopoulou V."/>
            <person name="Squina F.M."/>
            <person name="Sun H."/>
            <person name="Susca A."/>
            <person name="Todd R.B."/>
            <person name="Tsang A."/>
            <person name="Unkles S.E."/>
            <person name="van de Wiele N."/>
            <person name="van Rossen-Uffink D."/>
            <person name="Oliveira J.V."/>
            <person name="Vesth T.C."/>
            <person name="Visser J."/>
            <person name="Yu J.-H."/>
            <person name="Zhou M."/>
            <person name="Andersen M.R."/>
            <person name="Archer D.B."/>
            <person name="Baker S.E."/>
            <person name="Benoit I."/>
            <person name="Brakhage A.A."/>
            <person name="Braus G.H."/>
            <person name="Fischer R."/>
            <person name="Frisvad J.C."/>
            <person name="Goldman G.H."/>
            <person name="Houbraken J."/>
            <person name="Oakley B."/>
            <person name="Pocsi I."/>
            <person name="Scazzocchio C."/>
            <person name="Seiboth B."/>
            <person name="vanKuyk P.A."/>
            <person name="Wortman J."/>
            <person name="Dyer P.S."/>
            <person name="Grigoriev I.V."/>
        </authorList>
    </citation>
    <scope>NUCLEOTIDE SEQUENCE [LARGE SCALE GENOMIC DNA]</scope>
    <source>
        <strain evidence="8">ITEM 5010</strain>
    </source>
</reference>
<dbReference type="InterPro" id="IPR015421">
    <property type="entry name" value="PyrdxlP-dep_Trfase_major"/>
</dbReference>
<comment type="cofactor">
    <cofactor evidence="1">
        <name>pyridoxal 5'-phosphate</name>
        <dbReference type="ChEBI" id="CHEBI:597326"/>
    </cofactor>
</comment>
<dbReference type="VEuPathDB" id="FungiDB:ASPCADRAFT_2870"/>
<keyword evidence="3" id="KW-0032">Aminotransferase</keyword>
<dbReference type="GO" id="GO:0047536">
    <property type="term" value="F:2-aminoadipate transaminase activity"/>
    <property type="evidence" value="ECO:0007669"/>
    <property type="project" value="TreeGrafter"/>
</dbReference>
<dbReference type="PANTHER" id="PTHR42790:SF21">
    <property type="entry name" value="AROMATIC_AMINOADIPATE AMINOTRANSFERASE 1"/>
    <property type="match status" value="1"/>
</dbReference>
<dbReference type="Proteomes" id="UP000188318">
    <property type="component" value="Unassembled WGS sequence"/>
</dbReference>
<evidence type="ECO:0000313" key="7">
    <source>
        <dbReference type="EMBL" id="OOF97800.1"/>
    </source>
</evidence>
<organism evidence="7 8">
    <name type="scientific">Aspergillus carbonarius (strain ITEM 5010)</name>
    <dbReference type="NCBI Taxonomy" id="602072"/>
    <lineage>
        <taxon>Eukaryota</taxon>
        <taxon>Fungi</taxon>
        <taxon>Dikarya</taxon>
        <taxon>Ascomycota</taxon>
        <taxon>Pezizomycotina</taxon>
        <taxon>Eurotiomycetes</taxon>
        <taxon>Eurotiomycetidae</taxon>
        <taxon>Eurotiales</taxon>
        <taxon>Aspergillaceae</taxon>
        <taxon>Aspergillus</taxon>
        <taxon>Aspergillus subgen. Circumdati</taxon>
    </lineage>
</organism>
<proteinExistence type="inferred from homology"/>
<dbReference type="STRING" id="602072.A0A1R3RTL6"/>
<dbReference type="InterPro" id="IPR050859">
    <property type="entry name" value="Class-I_PLP-dep_aminotransf"/>
</dbReference>
<name>A0A1R3RTL6_ASPC5</name>
<evidence type="ECO:0000256" key="5">
    <source>
        <dbReference type="ARBA" id="ARBA00022898"/>
    </source>
</evidence>
<protein>
    <recommendedName>
        <fullName evidence="6">Aminotransferase class I/classII large domain-containing protein</fullName>
    </recommendedName>
</protein>
<dbReference type="InterPro" id="IPR004839">
    <property type="entry name" value="Aminotransferase_I/II_large"/>
</dbReference>
<dbReference type="GO" id="GO:0008793">
    <property type="term" value="F:aromatic-amino-acid transaminase activity"/>
    <property type="evidence" value="ECO:0007669"/>
    <property type="project" value="TreeGrafter"/>
</dbReference>
<gene>
    <name evidence="7" type="ORF">ASPCADRAFT_2870</name>
</gene>
<keyword evidence="5" id="KW-0663">Pyridoxal phosphate</keyword>
<accession>A0A1R3RTL6</accession>
<evidence type="ECO:0000256" key="3">
    <source>
        <dbReference type="ARBA" id="ARBA00022576"/>
    </source>
</evidence>
<dbReference type="Pfam" id="PF00155">
    <property type="entry name" value="Aminotran_1_2"/>
    <property type="match status" value="1"/>
</dbReference>
<dbReference type="GO" id="GO:0019878">
    <property type="term" value="P:lysine biosynthetic process via aminoadipic acid"/>
    <property type="evidence" value="ECO:0007669"/>
    <property type="project" value="TreeGrafter"/>
</dbReference>
<evidence type="ECO:0000313" key="8">
    <source>
        <dbReference type="Proteomes" id="UP000188318"/>
    </source>
</evidence>
<sequence length="306" mass="33900">MLQQKIAAIEAKRASAKPLPTGSGPFTSSAHFRLQSPTIKPVARRWDHRLSRESLSQYVSELKVASRGGGPPSLRPRISLGTGRPATKYFPFTSVQIQASSADPETGVHTIQSMACTKGDPAYDLDIAMNYGFSASAPQTLRFITEHVEMLHDPPYEDWACAVSCGSTSALEIAFRLFCDRGDWILLEENTYPGTIATAKLQGLQIVSVTVDDLGLCPSDLDHKLQNWNHTKGRKPFLLYTIPCGQNPTGTTQSVQRREAIYKIAEKHDLFILEDDPYFYLNLGKYSGDRFAPESHFAQEAGYRKG</sequence>
<evidence type="ECO:0000256" key="4">
    <source>
        <dbReference type="ARBA" id="ARBA00022679"/>
    </source>
</evidence>
<dbReference type="AlphaFoldDB" id="A0A1R3RTL6"/>
<evidence type="ECO:0000259" key="6">
    <source>
        <dbReference type="Pfam" id="PF00155"/>
    </source>
</evidence>
<dbReference type="CDD" id="cd00609">
    <property type="entry name" value="AAT_like"/>
    <property type="match status" value="1"/>
</dbReference>
<keyword evidence="4" id="KW-0808">Transferase</keyword>
<dbReference type="SUPFAM" id="SSF53383">
    <property type="entry name" value="PLP-dependent transferases"/>
    <property type="match status" value="1"/>
</dbReference>
<comment type="similarity">
    <text evidence="2">Belongs to the class-I pyridoxal-phosphate-dependent aminotransferase family.</text>
</comment>
<dbReference type="InterPro" id="IPR015424">
    <property type="entry name" value="PyrdxlP-dep_Trfase"/>
</dbReference>
<dbReference type="OMA" id="HANDNIP"/>
<dbReference type="GO" id="GO:0009074">
    <property type="term" value="P:aromatic amino acid family catabolic process"/>
    <property type="evidence" value="ECO:0007669"/>
    <property type="project" value="TreeGrafter"/>
</dbReference>
<evidence type="ECO:0000256" key="2">
    <source>
        <dbReference type="ARBA" id="ARBA00007441"/>
    </source>
</evidence>
<dbReference type="GO" id="GO:0030170">
    <property type="term" value="F:pyridoxal phosphate binding"/>
    <property type="evidence" value="ECO:0007669"/>
    <property type="project" value="InterPro"/>
</dbReference>
<dbReference type="PANTHER" id="PTHR42790">
    <property type="entry name" value="AMINOTRANSFERASE"/>
    <property type="match status" value="1"/>
</dbReference>
<dbReference type="OrthoDB" id="691673at2759"/>
<keyword evidence="8" id="KW-1185">Reference proteome</keyword>
<feature type="domain" description="Aminotransferase class I/classII large" evidence="6">
    <location>
        <begin position="163"/>
        <end position="278"/>
    </location>
</feature>
<dbReference type="GO" id="GO:0006571">
    <property type="term" value="P:tyrosine biosynthetic process"/>
    <property type="evidence" value="ECO:0007669"/>
    <property type="project" value="TreeGrafter"/>
</dbReference>
<evidence type="ECO:0000256" key="1">
    <source>
        <dbReference type="ARBA" id="ARBA00001933"/>
    </source>
</evidence>
<dbReference type="EMBL" id="KV907496">
    <property type="protein sequence ID" value="OOF97800.1"/>
    <property type="molecule type" value="Genomic_DNA"/>
</dbReference>